<dbReference type="SUPFAM" id="SSF110395">
    <property type="entry name" value="CutC-like"/>
    <property type="match status" value="1"/>
</dbReference>
<comment type="similarity">
    <text evidence="1">Belongs to the CutC family.</text>
</comment>
<dbReference type="InterPro" id="IPR036822">
    <property type="entry name" value="CutC-like_dom_sf"/>
</dbReference>
<comment type="caution">
    <text evidence="3">The sequence shown here is derived from an EMBL/GenBank/DDBJ whole genome shotgun (WGS) entry which is preliminary data.</text>
</comment>
<gene>
    <name evidence="3" type="ORF">PsYK624_056760</name>
</gene>
<dbReference type="PANTHER" id="PTHR12598:SF0">
    <property type="entry name" value="COPPER HOMEOSTASIS PROTEIN CUTC HOMOLOG"/>
    <property type="match status" value="1"/>
</dbReference>
<accession>A0A9P3G776</accession>
<evidence type="ECO:0000256" key="1">
    <source>
        <dbReference type="ARBA" id="ARBA00007768"/>
    </source>
</evidence>
<sequence>MGLYKAVKKAVPDVPIMVMIRPRVGDFLYSKRELEVMLEDIATFKALKADGVVFGALTRDATVNVLATTQLAQAAHPMEVCFHRAVDMALNLTEAFHEIKTIPGITRVLTSGQGKTAPSDESLANLKELFRMNSVNEHKSSVLSILPGSGINPQTIGVVLDTLLPLGLREVHLSAGGWLPSDMVHRPEGMGMGVGGEGEWGIWRTNAETVREVRHAMDEAWKQYSVSK</sequence>
<keyword evidence="4" id="KW-1185">Reference proteome</keyword>
<protein>
    <recommendedName>
        <fullName evidence="2">Copper homeostasis protein cutC homolog</fullName>
    </recommendedName>
</protein>
<dbReference type="InterPro" id="IPR005627">
    <property type="entry name" value="CutC-like"/>
</dbReference>
<dbReference type="Proteomes" id="UP000703269">
    <property type="component" value="Unassembled WGS sequence"/>
</dbReference>
<evidence type="ECO:0000256" key="2">
    <source>
        <dbReference type="ARBA" id="ARBA00019014"/>
    </source>
</evidence>
<reference evidence="3 4" key="1">
    <citation type="submission" date="2021-08" db="EMBL/GenBank/DDBJ databases">
        <title>Draft Genome Sequence of Phanerochaete sordida strain YK-624.</title>
        <authorList>
            <person name="Mori T."/>
            <person name="Dohra H."/>
            <person name="Suzuki T."/>
            <person name="Kawagishi H."/>
            <person name="Hirai H."/>
        </authorList>
    </citation>
    <scope>NUCLEOTIDE SEQUENCE [LARGE SCALE GENOMIC DNA]</scope>
    <source>
        <strain evidence="3 4">YK-624</strain>
    </source>
</reference>
<proteinExistence type="inferred from homology"/>
<name>A0A9P3G776_9APHY</name>
<organism evidence="3 4">
    <name type="scientific">Phanerochaete sordida</name>
    <dbReference type="NCBI Taxonomy" id="48140"/>
    <lineage>
        <taxon>Eukaryota</taxon>
        <taxon>Fungi</taxon>
        <taxon>Dikarya</taxon>
        <taxon>Basidiomycota</taxon>
        <taxon>Agaricomycotina</taxon>
        <taxon>Agaricomycetes</taxon>
        <taxon>Polyporales</taxon>
        <taxon>Phanerochaetaceae</taxon>
        <taxon>Phanerochaete</taxon>
    </lineage>
</organism>
<dbReference type="PANTHER" id="PTHR12598">
    <property type="entry name" value="COPPER HOMEOSTASIS PROTEIN CUTC"/>
    <property type="match status" value="1"/>
</dbReference>
<evidence type="ECO:0000313" key="4">
    <source>
        <dbReference type="Proteomes" id="UP000703269"/>
    </source>
</evidence>
<dbReference type="EMBL" id="BPQB01000013">
    <property type="protein sequence ID" value="GJE89573.1"/>
    <property type="molecule type" value="Genomic_DNA"/>
</dbReference>
<dbReference type="Gene3D" id="3.20.20.380">
    <property type="entry name" value="Copper homeostasis (CutC) domain"/>
    <property type="match status" value="1"/>
</dbReference>
<dbReference type="Pfam" id="PF03932">
    <property type="entry name" value="CutC"/>
    <property type="match status" value="1"/>
</dbReference>
<dbReference type="OrthoDB" id="7392499at2759"/>
<dbReference type="GO" id="GO:0005507">
    <property type="term" value="F:copper ion binding"/>
    <property type="evidence" value="ECO:0007669"/>
    <property type="project" value="TreeGrafter"/>
</dbReference>
<dbReference type="AlphaFoldDB" id="A0A9P3G776"/>
<evidence type="ECO:0000313" key="3">
    <source>
        <dbReference type="EMBL" id="GJE89573.1"/>
    </source>
</evidence>